<comment type="function">
    <text evidence="6">Forms membrane-associated dynamic filaments that are essential for cell shape determination. Acts by regulating cell wall synthesis and cell elongation, and thus cell shape. A feedback loop between cell geometry and MreB localization may maintain elongated cell shape by targeting cell wall growth to regions of negative cell wall curvature.</text>
</comment>
<keyword evidence="3 6" id="KW-0067">ATP-binding</keyword>
<evidence type="ECO:0000256" key="5">
    <source>
        <dbReference type="ARBA" id="ARBA00023458"/>
    </source>
</evidence>
<comment type="similarity">
    <text evidence="5 6">Belongs to the FtsA/MreB family.</text>
</comment>
<evidence type="ECO:0000256" key="1">
    <source>
        <dbReference type="ARBA" id="ARBA00022490"/>
    </source>
</evidence>
<dbReference type="AlphaFoldDB" id="A0A345Z5D3"/>
<dbReference type="CDD" id="cd10225">
    <property type="entry name" value="ASKHA_NBD_MreB-like"/>
    <property type="match status" value="1"/>
</dbReference>
<accession>A0A345Z5D3</accession>
<dbReference type="KEGG" id="salx:SALLE_v1c11420"/>
<feature type="binding site" evidence="6">
    <location>
        <begin position="293"/>
        <end position="296"/>
    </location>
    <ligand>
        <name>ATP</name>
        <dbReference type="ChEBI" id="CHEBI:30616"/>
    </ligand>
</feature>
<evidence type="ECO:0000313" key="7">
    <source>
        <dbReference type="EMBL" id="AXK51812.1"/>
    </source>
</evidence>
<evidence type="ECO:0000256" key="6">
    <source>
        <dbReference type="HAMAP-Rule" id="MF_02207"/>
    </source>
</evidence>
<proteinExistence type="inferred from homology"/>
<feature type="binding site" evidence="6">
    <location>
        <begin position="165"/>
        <end position="167"/>
    </location>
    <ligand>
        <name>ATP</name>
        <dbReference type="ChEBI" id="CHEBI:30616"/>
    </ligand>
</feature>
<dbReference type="GO" id="GO:0000902">
    <property type="term" value="P:cell morphogenesis"/>
    <property type="evidence" value="ECO:0007669"/>
    <property type="project" value="InterPro"/>
</dbReference>
<dbReference type="InterPro" id="IPR056546">
    <property type="entry name" value="MreB_MamK-like"/>
</dbReference>
<dbReference type="GO" id="GO:0005737">
    <property type="term" value="C:cytoplasm"/>
    <property type="evidence" value="ECO:0007669"/>
    <property type="project" value="UniProtKB-SubCell"/>
</dbReference>
<organism evidence="7 8">
    <name type="scientific">Spiroplasma alleghenense</name>
    <dbReference type="NCBI Taxonomy" id="216931"/>
    <lineage>
        <taxon>Bacteria</taxon>
        <taxon>Bacillati</taxon>
        <taxon>Mycoplasmatota</taxon>
        <taxon>Mollicutes</taxon>
        <taxon>Entomoplasmatales</taxon>
        <taxon>Spiroplasmataceae</taxon>
        <taxon>Spiroplasma</taxon>
    </lineage>
</organism>
<feature type="binding site" evidence="6">
    <location>
        <begin position="213"/>
        <end position="216"/>
    </location>
    <ligand>
        <name>ATP</name>
        <dbReference type="ChEBI" id="CHEBI:30616"/>
    </ligand>
</feature>
<dbReference type="InterPro" id="IPR004753">
    <property type="entry name" value="MreB"/>
</dbReference>
<reference evidence="7 8" key="1">
    <citation type="submission" date="2018-07" db="EMBL/GenBank/DDBJ databases">
        <title>Complete genome sequence of Spiroplasma alleghenense PLHS-1 (ATCC 51752).</title>
        <authorList>
            <person name="Chou L."/>
            <person name="Lee T.-Y."/>
            <person name="Tsai Y.-M."/>
            <person name="Kuo C.-H."/>
        </authorList>
    </citation>
    <scope>NUCLEOTIDE SEQUENCE [LARGE SCALE GENOMIC DNA]</scope>
    <source>
        <strain evidence="7 8">PLHS-1</strain>
    </source>
</reference>
<dbReference type="InterPro" id="IPR043129">
    <property type="entry name" value="ATPase_NBD"/>
</dbReference>
<evidence type="ECO:0000256" key="4">
    <source>
        <dbReference type="ARBA" id="ARBA00022960"/>
    </source>
</evidence>
<keyword evidence="2 6" id="KW-0547">Nucleotide-binding</keyword>
<dbReference type="Proteomes" id="UP000254792">
    <property type="component" value="Chromosome"/>
</dbReference>
<keyword evidence="1 6" id="KW-0963">Cytoplasm</keyword>
<comment type="subunit">
    <text evidence="6">Forms polymers.</text>
</comment>
<dbReference type="GO" id="GO:0008360">
    <property type="term" value="P:regulation of cell shape"/>
    <property type="evidence" value="ECO:0007669"/>
    <property type="project" value="UniProtKB-UniRule"/>
</dbReference>
<name>A0A345Z5D3_9MOLU</name>
<keyword evidence="4 6" id="KW-0133">Cell shape</keyword>
<dbReference type="EMBL" id="CP031376">
    <property type="protein sequence ID" value="AXK51812.1"/>
    <property type="molecule type" value="Genomic_DNA"/>
</dbReference>
<gene>
    <name evidence="6 7" type="primary">mreB</name>
    <name evidence="7" type="ORF">SALLE_v1c11420</name>
</gene>
<dbReference type="GO" id="GO:0005524">
    <property type="term" value="F:ATP binding"/>
    <property type="evidence" value="ECO:0007669"/>
    <property type="project" value="UniProtKB-KW"/>
</dbReference>
<dbReference type="SUPFAM" id="SSF53067">
    <property type="entry name" value="Actin-like ATPase domain"/>
    <property type="match status" value="2"/>
</dbReference>
<dbReference type="PRINTS" id="PR01652">
    <property type="entry name" value="SHAPEPROTEIN"/>
</dbReference>
<evidence type="ECO:0000313" key="8">
    <source>
        <dbReference type="Proteomes" id="UP000254792"/>
    </source>
</evidence>
<dbReference type="PANTHER" id="PTHR42749:SF1">
    <property type="entry name" value="CELL SHAPE-DETERMINING PROTEIN MREB"/>
    <property type="match status" value="1"/>
</dbReference>
<comment type="subcellular location">
    <subcellularLocation>
        <location evidence="6">Cytoplasm</location>
    </subcellularLocation>
    <text evidence="6">Membrane-associated.</text>
</comment>
<sequence>MALVAAKKSNKPTFVSMDLGTANTLVYITGQGIVYNEPSIVAYRIKENKIVAVGEEAYKMIGKGNKTIRVVRPMVDGVITDIRATEAQLRYIFAKLRIAKTLKNSIMLLACPSVITELEKTALKKIAMNLGAVQVFVEEEVKMAALGGGVNIYAPTGNLIVDMGGGTTDIAVLASGDIVLSKSIKVAGNYLNDECQKFIRSQYGLEIGSKTAESIKVNVGSLSKYPDERRMKVYGRDVVSGLPREIEITPEEIREVLKVPVSRIIDLTVQVLEDTPPELAGDIFRNGITLCGGGALIKGIDKYFADTLQLPTKIGEQPLLAVINGTKKFESEIFEIIKAQRNHSEVSY</sequence>
<evidence type="ECO:0000256" key="2">
    <source>
        <dbReference type="ARBA" id="ARBA00022741"/>
    </source>
</evidence>
<dbReference type="RefSeq" id="WP_115558696.1">
    <property type="nucleotide sequence ID" value="NZ_CP031376.1"/>
</dbReference>
<feature type="binding site" evidence="6">
    <location>
        <begin position="21"/>
        <end position="23"/>
    </location>
    <ligand>
        <name>ATP</name>
        <dbReference type="ChEBI" id="CHEBI:30616"/>
    </ligand>
</feature>
<dbReference type="HAMAP" id="MF_02207">
    <property type="entry name" value="MreB"/>
    <property type="match status" value="1"/>
</dbReference>
<keyword evidence="8" id="KW-1185">Reference proteome</keyword>
<dbReference type="Pfam" id="PF06723">
    <property type="entry name" value="MreB_Mbl"/>
    <property type="match status" value="1"/>
</dbReference>
<dbReference type="NCBIfam" id="NF010539">
    <property type="entry name" value="PRK13927.1"/>
    <property type="match status" value="1"/>
</dbReference>
<dbReference type="Gene3D" id="3.30.420.40">
    <property type="match status" value="2"/>
</dbReference>
<dbReference type="PANTHER" id="PTHR42749">
    <property type="entry name" value="CELL SHAPE-DETERMINING PROTEIN MREB"/>
    <property type="match status" value="1"/>
</dbReference>
<dbReference type="OrthoDB" id="391604at2"/>
<evidence type="ECO:0000256" key="3">
    <source>
        <dbReference type="ARBA" id="ARBA00022840"/>
    </source>
</evidence>
<protein>
    <recommendedName>
        <fullName evidence="6">Cell shape-determining protein MreB</fullName>
    </recommendedName>
</protein>